<keyword evidence="2" id="KW-1185">Reference proteome</keyword>
<evidence type="ECO:0000313" key="1">
    <source>
        <dbReference type="EMBL" id="VVD69183.1"/>
    </source>
</evidence>
<dbReference type="AlphaFoldDB" id="A0A5E4S1Y5"/>
<organism evidence="1 2">
    <name type="scientific">Pandoraea terrae</name>
    <dbReference type="NCBI Taxonomy" id="1537710"/>
    <lineage>
        <taxon>Bacteria</taxon>
        <taxon>Pseudomonadati</taxon>
        <taxon>Pseudomonadota</taxon>
        <taxon>Betaproteobacteria</taxon>
        <taxon>Burkholderiales</taxon>
        <taxon>Burkholderiaceae</taxon>
        <taxon>Pandoraea</taxon>
    </lineage>
</organism>
<accession>A0A5E4S1Y5</accession>
<proteinExistence type="predicted"/>
<gene>
    <name evidence="1" type="ORF">PTE30175_00478</name>
</gene>
<protein>
    <submittedName>
        <fullName evidence="1">Uncharacterized protein</fullName>
    </submittedName>
</protein>
<sequence length="233" mass="25259">MNYDDLVFTESLLPASGGWHCRSTRGLLMLMAHERPSASPRAFADGRAAPESGCATLASDVARAFQLETGCATSAIALNAAVDEKLALARFLAPGRTSAAVLLMDAEVLSRIWPPCDWKTPLLGVRNWLADEGAKFFVALTTPDKSRGVSVPLRRLRALFVARHVEKFCNRQGMGFLGTVDSVPELVTMPRTSPIRERTAAVIAHRLASAKFFCCDAFRIGSGNVHNLSQMRG</sequence>
<name>A0A5E4S1Y5_9BURK</name>
<dbReference type="Proteomes" id="UP000414233">
    <property type="component" value="Unassembled WGS sequence"/>
</dbReference>
<evidence type="ECO:0000313" key="2">
    <source>
        <dbReference type="Proteomes" id="UP000414233"/>
    </source>
</evidence>
<dbReference type="EMBL" id="CABPRZ010000002">
    <property type="protein sequence ID" value="VVD69183.1"/>
    <property type="molecule type" value="Genomic_DNA"/>
</dbReference>
<dbReference type="RefSeq" id="WP_150695463.1">
    <property type="nucleotide sequence ID" value="NZ_CABPRZ010000002.1"/>
</dbReference>
<reference evidence="1 2" key="1">
    <citation type="submission" date="2019-08" db="EMBL/GenBank/DDBJ databases">
        <authorList>
            <person name="Peeters C."/>
        </authorList>
    </citation>
    <scope>NUCLEOTIDE SEQUENCE [LARGE SCALE GENOMIC DNA]</scope>
    <source>
        <strain evidence="1 2">LMG 30175</strain>
    </source>
</reference>
<dbReference type="OrthoDB" id="9128254at2"/>